<evidence type="ECO:0000256" key="5">
    <source>
        <dbReference type="ARBA" id="ARBA00022801"/>
    </source>
</evidence>
<evidence type="ECO:0000256" key="4">
    <source>
        <dbReference type="ARBA" id="ARBA00022723"/>
    </source>
</evidence>
<organism evidence="10 11">
    <name type="scientific">Rhizobium herbae</name>
    <dbReference type="NCBI Taxonomy" id="508661"/>
    <lineage>
        <taxon>Bacteria</taxon>
        <taxon>Pseudomonadati</taxon>
        <taxon>Pseudomonadota</taxon>
        <taxon>Alphaproteobacteria</taxon>
        <taxon>Hyphomicrobiales</taxon>
        <taxon>Rhizobiaceae</taxon>
        <taxon>Rhizobium/Agrobacterium group</taxon>
        <taxon>Rhizobium</taxon>
    </lineage>
</organism>
<name>A0ABS4EQA0_9HYPH</name>
<keyword evidence="5 8" id="KW-0378">Hydrolase</keyword>
<proteinExistence type="inferred from homology"/>
<keyword evidence="11" id="KW-1185">Reference proteome</keyword>
<evidence type="ECO:0000256" key="8">
    <source>
        <dbReference type="RuleBase" id="RU366009"/>
    </source>
</evidence>
<dbReference type="PANTHER" id="PTHR11271">
    <property type="entry name" value="GUANINE DEAMINASE"/>
    <property type="match status" value="1"/>
</dbReference>
<dbReference type="Gene3D" id="2.30.40.10">
    <property type="entry name" value="Urease, subunit C, domain 1"/>
    <property type="match status" value="1"/>
</dbReference>
<dbReference type="InterPro" id="IPR006680">
    <property type="entry name" value="Amidohydro-rel"/>
</dbReference>
<comment type="similarity">
    <text evidence="2 8">Belongs to the metallo-dependent hydrolases superfamily. ATZ/TRZ family.</text>
</comment>
<dbReference type="SUPFAM" id="SSF51556">
    <property type="entry name" value="Metallo-dependent hydrolases"/>
    <property type="match status" value="1"/>
</dbReference>
<dbReference type="PANTHER" id="PTHR11271:SF6">
    <property type="entry name" value="GUANINE DEAMINASE"/>
    <property type="match status" value="1"/>
</dbReference>
<keyword evidence="4 8" id="KW-0479">Metal-binding</keyword>
<comment type="caution">
    <text evidence="10">The sequence shown here is derived from an EMBL/GenBank/DDBJ whole genome shotgun (WGS) entry which is preliminary data.</text>
</comment>
<comment type="cofactor">
    <cofactor evidence="8">
        <name>Zn(2+)</name>
        <dbReference type="ChEBI" id="CHEBI:29105"/>
    </cofactor>
    <text evidence="8">Binds 1 zinc ion per subunit.</text>
</comment>
<dbReference type="Proteomes" id="UP000823786">
    <property type="component" value="Unassembled WGS sequence"/>
</dbReference>
<keyword evidence="6 8" id="KW-0862">Zinc</keyword>
<evidence type="ECO:0000313" key="10">
    <source>
        <dbReference type="EMBL" id="MBP1860119.1"/>
    </source>
</evidence>
<evidence type="ECO:0000313" key="11">
    <source>
        <dbReference type="Proteomes" id="UP000823786"/>
    </source>
</evidence>
<evidence type="ECO:0000256" key="1">
    <source>
        <dbReference type="ARBA" id="ARBA00004984"/>
    </source>
</evidence>
<evidence type="ECO:0000256" key="6">
    <source>
        <dbReference type="ARBA" id="ARBA00022833"/>
    </source>
</evidence>
<comment type="catalytic activity">
    <reaction evidence="8">
        <text>guanine + H2O + H(+) = xanthine + NH4(+)</text>
        <dbReference type="Rhea" id="RHEA:14665"/>
        <dbReference type="ChEBI" id="CHEBI:15377"/>
        <dbReference type="ChEBI" id="CHEBI:15378"/>
        <dbReference type="ChEBI" id="CHEBI:16235"/>
        <dbReference type="ChEBI" id="CHEBI:17712"/>
        <dbReference type="ChEBI" id="CHEBI:28938"/>
        <dbReference type="EC" id="3.5.4.3"/>
    </reaction>
</comment>
<evidence type="ECO:0000259" key="9">
    <source>
        <dbReference type="Pfam" id="PF01979"/>
    </source>
</evidence>
<dbReference type="InterPro" id="IPR032466">
    <property type="entry name" value="Metal_Hydrolase"/>
</dbReference>
<dbReference type="GO" id="GO:0008892">
    <property type="term" value="F:guanine deaminase activity"/>
    <property type="evidence" value="ECO:0007669"/>
    <property type="project" value="UniProtKB-EC"/>
</dbReference>
<dbReference type="InterPro" id="IPR011059">
    <property type="entry name" value="Metal-dep_hydrolase_composite"/>
</dbReference>
<dbReference type="InterPro" id="IPR051607">
    <property type="entry name" value="Metallo-dep_hydrolases"/>
</dbReference>
<evidence type="ECO:0000256" key="7">
    <source>
        <dbReference type="NCBIfam" id="TIGR02967"/>
    </source>
</evidence>
<reference evidence="10 11" key="1">
    <citation type="submission" date="2021-03" db="EMBL/GenBank/DDBJ databases">
        <title>Genomic Encyclopedia of Type Strains, Phase IV (KMG-IV): sequencing the most valuable type-strain genomes for metagenomic binning, comparative biology and taxonomic classification.</title>
        <authorList>
            <person name="Goeker M."/>
        </authorList>
    </citation>
    <scope>NUCLEOTIDE SEQUENCE [LARGE SCALE GENOMIC DNA]</scope>
    <source>
        <strain evidence="10 11">DSM 26427</strain>
    </source>
</reference>
<dbReference type="RefSeq" id="WP_209854114.1">
    <property type="nucleotide sequence ID" value="NZ_JAGGJV010000006.1"/>
</dbReference>
<gene>
    <name evidence="10" type="ORF">J2Z75_003640</name>
</gene>
<evidence type="ECO:0000256" key="3">
    <source>
        <dbReference type="ARBA" id="ARBA00012781"/>
    </source>
</evidence>
<dbReference type="EMBL" id="JAGGJV010000006">
    <property type="protein sequence ID" value="MBP1860119.1"/>
    <property type="molecule type" value="Genomic_DNA"/>
</dbReference>
<dbReference type="Gene3D" id="3.20.20.140">
    <property type="entry name" value="Metal-dependent hydrolases"/>
    <property type="match status" value="1"/>
</dbReference>
<evidence type="ECO:0000256" key="2">
    <source>
        <dbReference type="ARBA" id="ARBA00006745"/>
    </source>
</evidence>
<sequence>MTDLRGKTLVASGFHMPERGTVDELTDALITIGEDGAIISILRPGDADYEAEKRTLSAEGNLVTLPAGAFLLPGFVDLHVHAPQYPQLGQALDVPLEVWLHQYTFPLEARYADIAFAKRSYGLLVDDLLAGGTTTALYFATIHQDASRLLADICLERGQRALIGKVAMDNPDQCPDYYRDASPEAAIGGTQALIDYIHAHPDNGEALVRPVITPRFIPSCTDAALEGLGALAKSCGCHVQTHCSESDWAHGYVLERHGMTDTGSLERFGLLGRRSVLAHSNFLTPPDMETIRVRQAAVAHCPVSNAYFANAVFPLKAALEKGLHVGLGTDISGGPIGSMFDAMRGAIMVSRMLETGTDPNLPPEARSRQANSRVDFRDAFYLATTGGGIALDLPIGRFEPGYQFDALVIDTTAENGTIRLWDDLDRGEAILQKIIYTASKPNIATVWVGGRPTIQGHRTLA</sequence>
<dbReference type="Pfam" id="PF01979">
    <property type="entry name" value="Amidohydro_1"/>
    <property type="match status" value="1"/>
</dbReference>
<dbReference type="InterPro" id="IPR014311">
    <property type="entry name" value="Guanine_deaminase"/>
</dbReference>
<protein>
    <recommendedName>
        <fullName evidence="3 7">Guanine deaminase</fullName>
        <shortName evidence="8">Guanase</shortName>
        <ecNumber evidence="3 7">3.5.4.3</ecNumber>
    </recommendedName>
    <alternativeName>
        <fullName evidence="8">Guanine aminohydrolase</fullName>
    </alternativeName>
</protein>
<accession>A0ABS4EQA0</accession>
<comment type="pathway">
    <text evidence="1 8">Purine metabolism; guanine degradation; xanthine from guanine: step 1/1.</text>
</comment>
<feature type="domain" description="Amidohydrolase-related" evidence="9">
    <location>
        <begin position="70"/>
        <end position="451"/>
    </location>
</feature>
<comment type="function">
    <text evidence="8">Catalyzes the hydrolytic deamination of guanine, producing xanthine and ammonia.</text>
</comment>
<dbReference type="NCBIfam" id="TIGR02967">
    <property type="entry name" value="guan_deamin"/>
    <property type="match status" value="1"/>
</dbReference>
<dbReference type="EC" id="3.5.4.3" evidence="3 7"/>